<keyword evidence="13" id="KW-1185">Reference proteome</keyword>
<feature type="compositionally biased region" description="Basic and acidic residues" evidence="9">
    <location>
        <begin position="285"/>
        <end position="296"/>
    </location>
</feature>
<dbReference type="AlphaFoldDB" id="A0A8B6G2Z8"/>
<evidence type="ECO:0000256" key="7">
    <source>
        <dbReference type="ARBA" id="ARBA00023224"/>
    </source>
</evidence>
<name>A0A8B6G2Z8_MYTGA</name>
<dbReference type="PANTHER" id="PTHR24243">
    <property type="entry name" value="G-PROTEIN COUPLED RECEPTOR"/>
    <property type="match status" value="1"/>
</dbReference>
<evidence type="ECO:0000256" key="8">
    <source>
        <dbReference type="RuleBase" id="RU000688"/>
    </source>
</evidence>
<evidence type="ECO:0000256" key="5">
    <source>
        <dbReference type="ARBA" id="ARBA00023136"/>
    </source>
</evidence>
<dbReference type="GO" id="GO:0005886">
    <property type="term" value="C:plasma membrane"/>
    <property type="evidence" value="ECO:0007669"/>
    <property type="project" value="TreeGrafter"/>
</dbReference>
<dbReference type="Proteomes" id="UP000596742">
    <property type="component" value="Unassembled WGS sequence"/>
</dbReference>
<feature type="transmembrane region" description="Helical" evidence="10">
    <location>
        <begin position="206"/>
        <end position="227"/>
    </location>
</feature>
<dbReference type="Pfam" id="PF00001">
    <property type="entry name" value="7tm_1"/>
    <property type="match status" value="1"/>
</dbReference>
<evidence type="ECO:0000256" key="3">
    <source>
        <dbReference type="ARBA" id="ARBA00022989"/>
    </source>
</evidence>
<evidence type="ECO:0000259" key="11">
    <source>
        <dbReference type="PROSITE" id="PS50262"/>
    </source>
</evidence>
<feature type="transmembrane region" description="Helical" evidence="10">
    <location>
        <begin position="76"/>
        <end position="97"/>
    </location>
</feature>
<reference evidence="12" key="1">
    <citation type="submission" date="2018-11" db="EMBL/GenBank/DDBJ databases">
        <authorList>
            <person name="Alioto T."/>
            <person name="Alioto T."/>
        </authorList>
    </citation>
    <scope>NUCLEOTIDE SEQUENCE</scope>
</reference>
<dbReference type="EMBL" id="UYJE01007781">
    <property type="protein sequence ID" value="VDI57925.1"/>
    <property type="molecule type" value="Genomic_DNA"/>
</dbReference>
<evidence type="ECO:0000313" key="13">
    <source>
        <dbReference type="Proteomes" id="UP000596742"/>
    </source>
</evidence>
<feature type="domain" description="G-protein coupled receptors family 1 profile" evidence="11">
    <location>
        <begin position="57"/>
        <end position="377"/>
    </location>
</feature>
<dbReference type="PROSITE" id="PS00237">
    <property type="entry name" value="G_PROTEIN_RECEP_F1_1"/>
    <property type="match status" value="1"/>
</dbReference>
<dbReference type="PANTHER" id="PTHR24243:SF224">
    <property type="entry name" value="G-PROTEIN COUPLED RECEPTOR 19-RELATED"/>
    <property type="match status" value="1"/>
</dbReference>
<proteinExistence type="inferred from homology"/>
<dbReference type="OrthoDB" id="5969463at2759"/>
<feature type="transmembrane region" description="Helical" evidence="10">
    <location>
        <begin position="156"/>
        <end position="177"/>
    </location>
</feature>
<feature type="transmembrane region" description="Helical" evidence="10">
    <location>
        <begin position="361"/>
        <end position="380"/>
    </location>
</feature>
<evidence type="ECO:0000256" key="2">
    <source>
        <dbReference type="ARBA" id="ARBA00022692"/>
    </source>
</evidence>
<evidence type="ECO:0000256" key="9">
    <source>
        <dbReference type="SAM" id="MobiDB-lite"/>
    </source>
</evidence>
<dbReference type="Gene3D" id="1.20.1070.10">
    <property type="entry name" value="Rhodopsin 7-helix transmembrane proteins"/>
    <property type="match status" value="1"/>
</dbReference>
<feature type="transmembrane region" description="Helical" evidence="10">
    <location>
        <begin position="117"/>
        <end position="135"/>
    </location>
</feature>
<dbReference type="InterPro" id="IPR000276">
    <property type="entry name" value="GPCR_Rhodpsn"/>
</dbReference>
<dbReference type="PROSITE" id="PS50262">
    <property type="entry name" value="G_PROTEIN_RECEP_F1_2"/>
    <property type="match status" value="1"/>
</dbReference>
<dbReference type="SUPFAM" id="SSF81321">
    <property type="entry name" value="Family A G protein-coupled receptor-like"/>
    <property type="match status" value="1"/>
</dbReference>
<feature type="transmembrane region" description="Helical" evidence="10">
    <location>
        <begin position="39"/>
        <end position="64"/>
    </location>
</feature>
<dbReference type="PRINTS" id="PR00237">
    <property type="entry name" value="GPCRRHODOPSN"/>
</dbReference>
<protein>
    <submittedName>
        <fullName evidence="12">Hypocretin (Orexin) receptor 2</fullName>
    </submittedName>
</protein>
<accession>A0A8B6G2Z8</accession>
<feature type="transmembrane region" description="Helical" evidence="10">
    <location>
        <begin position="318"/>
        <end position="341"/>
    </location>
</feature>
<organism evidence="12 13">
    <name type="scientific">Mytilus galloprovincialis</name>
    <name type="common">Mediterranean mussel</name>
    <dbReference type="NCBI Taxonomy" id="29158"/>
    <lineage>
        <taxon>Eukaryota</taxon>
        <taxon>Metazoa</taxon>
        <taxon>Spiralia</taxon>
        <taxon>Lophotrochozoa</taxon>
        <taxon>Mollusca</taxon>
        <taxon>Bivalvia</taxon>
        <taxon>Autobranchia</taxon>
        <taxon>Pteriomorphia</taxon>
        <taxon>Mytilida</taxon>
        <taxon>Mytiloidea</taxon>
        <taxon>Mytilidae</taxon>
        <taxon>Mytilinae</taxon>
        <taxon>Mytilus</taxon>
    </lineage>
</organism>
<evidence type="ECO:0000256" key="1">
    <source>
        <dbReference type="ARBA" id="ARBA00004141"/>
    </source>
</evidence>
<keyword evidence="7 8" id="KW-0807">Transducer</keyword>
<comment type="caution">
    <text evidence="12">The sequence shown here is derived from an EMBL/GenBank/DDBJ whole genome shotgun (WGS) entry which is preliminary data.</text>
</comment>
<keyword evidence="2 8" id="KW-0812">Transmembrane</keyword>
<keyword evidence="5 10" id="KW-0472">Membrane</keyword>
<dbReference type="GO" id="GO:0004930">
    <property type="term" value="F:G protein-coupled receptor activity"/>
    <property type="evidence" value="ECO:0007669"/>
    <property type="project" value="UniProtKB-KW"/>
</dbReference>
<gene>
    <name evidence="12" type="ORF">MGAL_10B011594</name>
</gene>
<evidence type="ECO:0000313" key="12">
    <source>
        <dbReference type="EMBL" id="VDI57925.1"/>
    </source>
</evidence>
<feature type="region of interest" description="Disordered" evidence="9">
    <location>
        <begin position="267"/>
        <end position="306"/>
    </location>
</feature>
<keyword evidence="6 8" id="KW-0675">Receptor</keyword>
<dbReference type="InterPro" id="IPR017452">
    <property type="entry name" value="GPCR_Rhodpsn_7TM"/>
</dbReference>
<evidence type="ECO:0000256" key="4">
    <source>
        <dbReference type="ARBA" id="ARBA00023040"/>
    </source>
</evidence>
<sequence>MHTIKVLNCCTFNVSRDNGSFSDHTQKCLECLNNEKAFLYIPVIIFVALIMVIGTFGNIMVIYVYNWGFKRRSANFFISAMAIFDLLGCLISMPAGVYDLIHSYTFNDKIGCKLVKYTEAAIIYGSAIILIEIAFDRYFKICRPLRVLMTSKIKTMCMVACIAAFILASPALFLFGVTKQPTPINGTFGYDCSIDEKYRGTVFPKVYYNMLTVVFVITFSLLAGFYIKIWIEIRQRRDCGVGTVYGSTRIKNAVKIARTRNTMFARSISSESKDKTPMSPKSPKKITDDICPDTEKSPPSSPKVLSQPKTIKLSRTTIIFFTVTVAFVVTYLPGLIIMITRSVVTNFYEDLSPIEEMIVKLFSRFYFINNAINPIIYSFLNSRFRKQCSKVFISIAMCCKNVMKNKDDISSHDYSRSYTY</sequence>
<evidence type="ECO:0000256" key="6">
    <source>
        <dbReference type="ARBA" id="ARBA00023170"/>
    </source>
</evidence>
<evidence type="ECO:0000256" key="10">
    <source>
        <dbReference type="SAM" id="Phobius"/>
    </source>
</evidence>
<keyword evidence="4 8" id="KW-0297">G-protein coupled receptor</keyword>
<comment type="subcellular location">
    <subcellularLocation>
        <location evidence="1">Membrane</location>
        <topology evidence="1">Multi-pass membrane protein</topology>
    </subcellularLocation>
</comment>
<dbReference type="CDD" id="cd00637">
    <property type="entry name" value="7tm_classA_rhodopsin-like"/>
    <property type="match status" value="1"/>
</dbReference>
<comment type="similarity">
    <text evidence="8">Belongs to the G-protein coupled receptor 1 family.</text>
</comment>
<keyword evidence="3 10" id="KW-1133">Transmembrane helix</keyword>